<dbReference type="AlphaFoldDB" id="A0A0C4DS15"/>
<reference evidence="1" key="2">
    <citation type="submission" date="2010-05" db="EMBL/GenBank/DDBJ databases">
        <title>The Genome Sequence of Magnaporthe poae strain ATCC 64411.</title>
        <authorList>
            <consortium name="The Broad Institute Genome Sequencing Platform"/>
            <consortium name="Broad Institute Genome Sequencing Center for Infectious Disease"/>
            <person name="Ma L.-J."/>
            <person name="Dead R."/>
            <person name="Young S."/>
            <person name="Zeng Q."/>
            <person name="Koehrsen M."/>
            <person name="Alvarado L."/>
            <person name="Berlin A."/>
            <person name="Chapman S.B."/>
            <person name="Chen Z."/>
            <person name="Freedman E."/>
            <person name="Gellesch M."/>
            <person name="Goldberg J."/>
            <person name="Griggs A."/>
            <person name="Gujja S."/>
            <person name="Heilman E.R."/>
            <person name="Heiman D."/>
            <person name="Hepburn T."/>
            <person name="Howarth C."/>
            <person name="Jen D."/>
            <person name="Larson L."/>
            <person name="Mehta T."/>
            <person name="Neiman D."/>
            <person name="Pearson M."/>
            <person name="Roberts A."/>
            <person name="Saif S."/>
            <person name="Shea T."/>
            <person name="Shenoy N."/>
            <person name="Sisk P."/>
            <person name="Stolte C."/>
            <person name="Sykes S."/>
            <person name="Walk T."/>
            <person name="White J."/>
            <person name="Yandava C."/>
            <person name="Haas B."/>
            <person name="Nusbaum C."/>
            <person name="Birren B."/>
        </authorList>
    </citation>
    <scope>NUCLEOTIDE SEQUENCE</scope>
    <source>
        <strain evidence="1">ATCC 64411</strain>
    </source>
</reference>
<reference evidence="2" key="5">
    <citation type="submission" date="2015-06" db="UniProtKB">
        <authorList>
            <consortium name="EnsemblFungi"/>
        </authorList>
    </citation>
    <scope>IDENTIFICATION</scope>
    <source>
        <strain evidence="2">ATCC 64411</strain>
    </source>
</reference>
<proteinExistence type="predicted"/>
<evidence type="ECO:0000313" key="1">
    <source>
        <dbReference type="EMBL" id="KLU83632.1"/>
    </source>
</evidence>
<keyword evidence="3" id="KW-1185">Reference proteome</keyword>
<evidence type="ECO:0000313" key="2">
    <source>
        <dbReference type="EnsemblFungi" id="MAPG_02685T0"/>
    </source>
</evidence>
<evidence type="ECO:0000313" key="3">
    <source>
        <dbReference type="Proteomes" id="UP000011715"/>
    </source>
</evidence>
<organism evidence="2 3">
    <name type="scientific">Magnaporthiopsis poae (strain ATCC 64411 / 73-15)</name>
    <name type="common">Kentucky bluegrass fungus</name>
    <name type="synonym">Magnaporthe poae</name>
    <dbReference type="NCBI Taxonomy" id="644358"/>
    <lineage>
        <taxon>Eukaryota</taxon>
        <taxon>Fungi</taxon>
        <taxon>Dikarya</taxon>
        <taxon>Ascomycota</taxon>
        <taxon>Pezizomycotina</taxon>
        <taxon>Sordariomycetes</taxon>
        <taxon>Sordariomycetidae</taxon>
        <taxon>Magnaporthales</taxon>
        <taxon>Magnaporthaceae</taxon>
        <taxon>Magnaporthiopsis</taxon>
    </lineage>
</organism>
<accession>A0A0C4DS15</accession>
<sequence length="211" mass="22431">MLPFILFPFSLPSLLHSPSPAAIKRSSLDQAVVAAAPRIGQPGFSHQKCTARPRSAMCSLVQYMVGGTPRLIRPAALCTCLPRPFGSLFPRSPLRSWAALCSSACRSLHSLCAYLTPYPFQQARGGSGTHLARVFQSINEPAARDQSLSPAPVPGFAALHAPSSIVPDGTPASSYWAPFLSPCTSPSLVSVPTLCCASVWECRAIPNAFPR</sequence>
<reference evidence="2" key="4">
    <citation type="journal article" date="2015" name="G3 (Bethesda)">
        <title>Genome sequences of three phytopathogenic species of the Magnaporthaceae family of fungi.</title>
        <authorList>
            <person name="Okagaki L.H."/>
            <person name="Nunes C.C."/>
            <person name="Sailsbery J."/>
            <person name="Clay B."/>
            <person name="Brown D."/>
            <person name="John T."/>
            <person name="Oh Y."/>
            <person name="Young N."/>
            <person name="Fitzgerald M."/>
            <person name="Haas B.J."/>
            <person name="Zeng Q."/>
            <person name="Young S."/>
            <person name="Adiconis X."/>
            <person name="Fan L."/>
            <person name="Levin J.Z."/>
            <person name="Mitchell T.K."/>
            <person name="Okubara P.A."/>
            <person name="Farman M.L."/>
            <person name="Kohn L.M."/>
            <person name="Birren B."/>
            <person name="Ma L.-J."/>
            <person name="Dean R.A."/>
        </authorList>
    </citation>
    <scope>NUCLEOTIDE SEQUENCE</scope>
    <source>
        <strain evidence="2">ATCC 64411 / 73-15</strain>
    </source>
</reference>
<protein>
    <submittedName>
        <fullName evidence="1 2">Uncharacterized protein</fullName>
    </submittedName>
</protein>
<dbReference type="EMBL" id="ADBL01000657">
    <property type="status" value="NOT_ANNOTATED_CDS"/>
    <property type="molecule type" value="Genomic_DNA"/>
</dbReference>
<name>A0A0C4DS15_MAGP6</name>
<dbReference type="EMBL" id="GL876967">
    <property type="protein sequence ID" value="KLU83632.1"/>
    <property type="molecule type" value="Genomic_DNA"/>
</dbReference>
<dbReference type="EnsemblFungi" id="MAPG_02685T0">
    <property type="protein sequence ID" value="MAPG_02685T0"/>
    <property type="gene ID" value="MAPG_02685"/>
</dbReference>
<gene>
    <name evidence="1" type="ORF">MAPG_02685</name>
</gene>
<reference evidence="3" key="1">
    <citation type="submission" date="2010-05" db="EMBL/GenBank/DDBJ databases">
        <title>The genome sequence of Magnaporthe poae strain ATCC 64411.</title>
        <authorList>
            <person name="Ma L.-J."/>
            <person name="Dead R."/>
            <person name="Young S."/>
            <person name="Zeng Q."/>
            <person name="Koehrsen M."/>
            <person name="Alvarado L."/>
            <person name="Berlin A."/>
            <person name="Chapman S.B."/>
            <person name="Chen Z."/>
            <person name="Freedman E."/>
            <person name="Gellesch M."/>
            <person name="Goldberg J."/>
            <person name="Griggs A."/>
            <person name="Gujja S."/>
            <person name="Heilman E.R."/>
            <person name="Heiman D."/>
            <person name="Hepburn T."/>
            <person name="Howarth C."/>
            <person name="Jen D."/>
            <person name="Larson L."/>
            <person name="Mehta T."/>
            <person name="Neiman D."/>
            <person name="Pearson M."/>
            <person name="Roberts A."/>
            <person name="Saif S."/>
            <person name="Shea T."/>
            <person name="Shenoy N."/>
            <person name="Sisk P."/>
            <person name="Stolte C."/>
            <person name="Sykes S."/>
            <person name="Walk T."/>
            <person name="White J."/>
            <person name="Yandava C."/>
            <person name="Haas B."/>
            <person name="Nusbaum C."/>
            <person name="Birren B."/>
        </authorList>
    </citation>
    <scope>NUCLEOTIDE SEQUENCE [LARGE SCALE GENOMIC DNA]</scope>
    <source>
        <strain evidence="3">ATCC 64411 / 73-15</strain>
    </source>
</reference>
<dbReference type="Proteomes" id="UP000011715">
    <property type="component" value="Unassembled WGS sequence"/>
</dbReference>
<reference evidence="1" key="3">
    <citation type="submission" date="2011-03" db="EMBL/GenBank/DDBJ databases">
        <title>Annotation of Magnaporthe poae ATCC 64411.</title>
        <authorList>
            <person name="Ma L.-J."/>
            <person name="Dead R."/>
            <person name="Young S.K."/>
            <person name="Zeng Q."/>
            <person name="Gargeya S."/>
            <person name="Fitzgerald M."/>
            <person name="Haas B."/>
            <person name="Abouelleil A."/>
            <person name="Alvarado L."/>
            <person name="Arachchi H.M."/>
            <person name="Berlin A."/>
            <person name="Brown A."/>
            <person name="Chapman S.B."/>
            <person name="Chen Z."/>
            <person name="Dunbar C."/>
            <person name="Freedman E."/>
            <person name="Gearin G."/>
            <person name="Gellesch M."/>
            <person name="Goldberg J."/>
            <person name="Griggs A."/>
            <person name="Gujja S."/>
            <person name="Heiman D."/>
            <person name="Howarth C."/>
            <person name="Larson L."/>
            <person name="Lui A."/>
            <person name="MacDonald P.J.P."/>
            <person name="Mehta T."/>
            <person name="Montmayeur A."/>
            <person name="Murphy C."/>
            <person name="Neiman D."/>
            <person name="Pearson M."/>
            <person name="Priest M."/>
            <person name="Roberts A."/>
            <person name="Saif S."/>
            <person name="Shea T."/>
            <person name="Shenoy N."/>
            <person name="Sisk P."/>
            <person name="Stolte C."/>
            <person name="Sykes S."/>
            <person name="Yandava C."/>
            <person name="Wortman J."/>
            <person name="Nusbaum C."/>
            <person name="Birren B."/>
        </authorList>
    </citation>
    <scope>NUCLEOTIDE SEQUENCE</scope>
    <source>
        <strain evidence="1">ATCC 64411</strain>
    </source>
</reference>
<dbReference type="VEuPathDB" id="FungiDB:MAPG_02685"/>